<protein>
    <recommendedName>
        <fullName evidence="7">Carboxypeptidase</fullName>
        <ecNumber evidence="7">3.4.16.-</ecNumber>
    </recommendedName>
</protein>
<evidence type="ECO:0000256" key="5">
    <source>
        <dbReference type="ARBA" id="ARBA00022801"/>
    </source>
</evidence>
<dbReference type="Pfam" id="PF00450">
    <property type="entry name" value="Peptidase_S10"/>
    <property type="match status" value="1"/>
</dbReference>
<keyword evidence="2 7" id="KW-0121">Carboxypeptidase</keyword>
<feature type="signal peptide" evidence="7">
    <location>
        <begin position="1"/>
        <end position="24"/>
    </location>
</feature>
<reference evidence="9" key="1">
    <citation type="submission" date="2021-01" db="EMBL/GenBank/DDBJ databases">
        <authorList>
            <person name="Eckstrom K.M.E."/>
        </authorList>
    </citation>
    <scope>NUCLEOTIDE SEQUENCE</scope>
    <source>
        <strain evidence="9">UVCC 0001</strain>
    </source>
</reference>
<dbReference type="InterPro" id="IPR033124">
    <property type="entry name" value="Ser_caboxypep_his_AS"/>
</dbReference>
<dbReference type="InterPro" id="IPR029058">
    <property type="entry name" value="AB_hydrolase_fold"/>
</dbReference>
<dbReference type="GO" id="GO:0004185">
    <property type="term" value="F:serine-type carboxypeptidase activity"/>
    <property type="evidence" value="ECO:0007669"/>
    <property type="project" value="UniProtKB-UniRule"/>
</dbReference>
<feature type="compositionally biased region" description="Polar residues" evidence="8">
    <location>
        <begin position="467"/>
        <end position="476"/>
    </location>
</feature>
<evidence type="ECO:0000256" key="1">
    <source>
        <dbReference type="ARBA" id="ARBA00009431"/>
    </source>
</evidence>
<dbReference type="SUPFAM" id="SSF53474">
    <property type="entry name" value="alpha/beta-Hydrolases"/>
    <property type="match status" value="1"/>
</dbReference>
<dbReference type="PANTHER" id="PTHR11802:SF113">
    <property type="entry name" value="SERINE CARBOXYPEPTIDASE CTSA-4.1"/>
    <property type="match status" value="1"/>
</dbReference>
<feature type="region of interest" description="Disordered" evidence="8">
    <location>
        <begin position="457"/>
        <end position="486"/>
    </location>
</feature>
<dbReference type="InterPro" id="IPR001563">
    <property type="entry name" value="Peptidase_S10"/>
</dbReference>
<dbReference type="Proteomes" id="UP001255856">
    <property type="component" value="Unassembled WGS sequence"/>
</dbReference>
<gene>
    <name evidence="9" type="ORF">QBZ16_004112</name>
</gene>
<evidence type="ECO:0000256" key="4">
    <source>
        <dbReference type="ARBA" id="ARBA00022729"/>
    </source>
</evidence>
<dbReference type="InterPro" id="IPR018202">
    <property type="entry name" value="Ser_caboxypep_ser_AS"/>
</dbReference>
<comment type="caution">
    <text evidence="9">The sequence shown here is derived from an EMBL/GenBank/DDBJ whole genome shotgun (WGS) entry which is preliminary data.</text>
</comment>
<keyword evidence="10" id="KW-1185">Reference proteome</keyword>
<evidence type="ECO:0000313" key="10">
    <source>
        <dbReference type="Proteomes" id="UP001255856"/>
    </source>
</evidence>
<evidence type="ECO:0000256" key="8">
    <source>
        <dbReference type="SAM" id="MobiDB-lite"/>
    </source>
</evidence>
<sequence>MLASMGRQAALVVVSLLCVATALRTPHPERLSMTPITLETDGCMPSSNGLGKAPERYSGYFDLNRTVDGHMFFFYFQARTDPENAPLVIWMTGGPGCSSELAVFFENGPWHLTANQSLEESEYGWDVAANMIYVDQPVNTGFSYSTSDEDRCYDEDCVSSDMLDFLLALYEARPELMGKDVYVTGESYAGHYVPAVASRLFRAHREGETASPINLKGLAIGNGLTNPRIQYGAYADYLRVNGKIGATLYYYVNLVEPLCGYGLQVCDLLNWDWECLMAINLCQMVTFVPLMAANPGMNVYDIRKPCKGPLCYTEFEVLDDYLNRPEVQARLGVNRRWKSCNMRVHAEMMGDWPHDFSHLLPEMLEAGVRTLIYAGDQDFICNWLGNRRWVDALPWANATGWHAARDRLWTVDGEAAGSFRSAGALSFLRVAQAGHMVPMDQPKHALDMLTRFINDQGFGGDDAPEDPSSQPWTDTSAAARRPPLAGRKEDLAAATLLAQA</sequence>
<dbReference type="AlphaFoldDB" id="A0AAD9MLJ2"/>
<dbReference type="EMBL" id="JASFZW010000005">
    <property type="protein sequence ID" value="KAK2078243.1"/>
    <property type="molecule type" value="Genomic_DNA"/>
</dbReference>
<dbReference type="PROSITE" id="PS00131">
    <property type="entry name" value="CARBOXYPEPT_SER_SER"/>
    <property type="match status" value="1"/>
</dbReference>
<evidence type="ECO:0000256" key="2">
    <source>
        <dbReference type="ARBA" id="ARBA00022645"/>
    </source>
</evidence>
<comment type="similarity">
    <text evidence="1 7">Belongs to the peptidase S10 family.</text>
</comment>
<evidence type="ECO:0000256" key="3">
    <source>
        <dbReference type="ARBA" id="ARBA00022670"/>
    </source>
</evidence>
<accession>A0AAD9MLJ2</accession>
<keyword evidence="6" id="KW-0325">Glycoprotein</keyword>
<dbReference type="PRINTS" id="PR00724">
    <property type="entry name" value="CRBOXYPTASEC"/>
</dbReference>
<dbReference type="GO" id="GO:0006508">
    <property type="term" value="P:proteolysis"/>
    <property type="evidence" value="ECO:0007669"/>
    <property type="project" value="UniProtKB-KW"/>
</dbReference>
<proteinExistence type="inferred from homology"/>
<evidence type="ECO:0000256" key="7">
    <source>
        <dbReference type="RuleBase" id="RU361156"/>
    </source>
</evidence>
<name>A0AAD9MLJ2_PROWI</name>
<keyword evidence="4 7" id="KW-0732">Signal</keyword>
<evidence type="ECO:0000313" key="9">
    <source>
        <dbReference type="EMBL" id="KAK2078243.1"/>
    </source>
</evidence>
<organism evidence="9 10">
    <name type="scientific">Prototheca wickerhamii</name>
    <dbReference type="NCBI Taxonomy" id="3111"/>
    <lineage>
        <taxon>Eukaryota</taxon>
        <taxon>Viridiplantae</taxon>
        <taxon>Chlorophyta</taxon>
        <taxon>core chlorophytes</taxon>
        <taxon>Trebouxiophyceae</taxon>
        <taxon>Chlorellales</taxon>
        <taxon>Chlorellaceae</taxon>
        <taxon>Prototheca</taxon>
    </lineage>
</organism>
<dbReference type="PANTHER" id="PTHR11802">
    <property type="entry name" value="SERINE PROTEASE FAMILY S10 SERINE CARBOXYPEPTIDASE"/>
    <property type="match status" value="1"/>
</dbReference>
<dbReference type="Gene3D" id="3.40.50.1820">
    <property type="entry name" value="alpha/beta hydrolase"/>
    <property type="match status" value="1"/>
</dbReference>
<keyword evidence="3 7" id="KW-0645">Protease</keyword>
<feature type="chain" id="PRO_5041784147" description="Carboxypeptidase" evidence="7">
    <location>
        <begin position="25"/>
        <end position="500"/>
    </location>
</feature>
<dbReference type="PROSITE" id="PS00560">
    <property type="entry name" value="CARBOXYPEPT_SER_HIS"/>
    <property type="match status" value="1"/>
</dbReference>
<evidence type="ECO:0000256" key="6">
    <source>
        <dbReference type="ARBA" id="ARBA00023180"/>
    </source>
</evidence>
<dbReference type="EC" id="3.4.16.-" evidence="7"/>
<keyword evidence="5 7" id="KW-0378">Hydrolase</keyword>